<comment type="caution">
    <text evidence="2">The sequence shown here is derived from an EMBL/GenBank/DDBJ whole genome shotgun (WGS) entry which is preliminary data.</text>
</comment>
<evidence type="ECO:0000313" key="2">
    <source>
        <dbReference type="EMBL" id="KAK2070199.1"/>
    </source>
</evidence>
<keyword evidence="3" id="KW-1185">Reference proteome</keyword>
<evidence type="ECO:0000256" key="1">
    <source>
        <dbReference type="SAM" id="MobiDB-lite"/>
    </source>
</evidence>
<reference evidence="2" key="1">
    <citation type="journal article" date="2023" name="Mol. Plant Microbe Interact.">
        <title>Elucidating the Obligate Nature and Biological Capacity of an Invasive Fungal Corn Pathogen.</title>
        <authorList>
            <person name="MacCready J.S."/>
            <person name="Roggenkamp E.M."/>
            <person name="Gdanetz K."/>
            <person name="Chilvers M.I."/>
        </authorList>
    </citation>
    <scope>NUCLEOTIDE SEQUENCE</scope>
    <source>
        <strain evidence="2">PM02</strain>
    </source>
</reference>
<protein>
    <submittedName>
        <fullName evidence="2">Uncharacterized protein</fullName>
    </submittedName>
</protein>
<name>A0AAD9MAQ8_9PEZI</name>
<dbReference type="Proteomes" id="UP001217918">
    <property type="component" value="Unassembled WGS sequence"/>
</dbReference>
<feature type="compositionally biased region" description="Basic and acidic residues" evidence="1">
    <location>
        <begin position="1"/>
        <end position="15"/>
    </location>
</feature>
<accession>A0AAD9MAQ8</accession>
<proteinExistence type="predicted"/>
<dbReference type="AlphaFoldDB" id="A0AAD9MAQ8"/>
<feature type="compositionally biased region" description="Basic residues" evidence="1">
    <location>
        <begin position="107"/>
        <end position="121"/>
    </location>
</feature>
<dbReference type="EMBL" id="JAQQPM010000003">
    <property type="protein sequence ID" value="KAK2070199.1"/>
    <property type="molecule type" value="Genomic_DNA"/>
</dbReference>
<organism evidence="2 3">
    <name type="scientific">Phyllachora maydis</name>
    <dbReference type="NCBI Taxonomy" id="1825666"/>
    <lineage>
        <taxon>Eukaryota</taxon>
        <taxon>Fungi</taxon>
        <taxon>Dikarya</taxon>
        <taxon>Ascomycota</taxon>
        <taxon>Pezizomycotina</taxon>
        <taxon>Sordariomycetes</taxon>
        <taxon>Sordariomycetidae</taxon>
        <taxon>Phyllachorales</taxon>
        <taxon>Phyllachoraceae</taxon>
        <taxon>Phyllachora</taxon>
    </lineage>
</organism>
<sequence length="147" mass="16433">MRTRARDAPGMREGRNSSAESEALLTGHLQPSMTSFIEVCGCIYDDASGKFWEPQDIGFSFKHYHEDDLSFELKECTHGAIAPTNHTGARFQLYNEPNDGSGDGSSHRRSHGHGHGRHGDRRGRDGRQRDRKAHNQSRGSEARSARN</sequence>
<feature type="region of interest" description="Disordered" evidence="1">
    <location>
        <begin position="84"/>
        <end position="147"/>
    </location>
</feature>
<feature type="region of interest" description="Disordered" evidence="1">
    <location>
        <begin position="1"/>
        <end position="21"/>
    </location>
</feature>
<gene>
    <name evidence="2" type="ORF">P8C59_004713</name>
</gene>
<evidence type="ECO:0000313" key="3">
    <source>
        <dbReference type="Proteomes" id="UP001217918"/>
    </source>
</evidence>